<protein>
    <recommendedName>
        <fullName evidence="2">CheC-like protein domain-containing protein</fullName>
    </recommendedName>
</protein>
<dbReference type="InterPro" id="IPR007597">
    <property type="entry name" value="CheC"/>
</dbReference>
<dbReference type="PANTHER" id="PTHR43484">
    <property type="match status" value="1"/>
</dbReference>
<organism evidence="3">
    <name type="scientific">Magnetococcus massalia (strain MO-1)</name>
    <dbReference type="NCBI Taxonomy" id="451514"/>
    <lineage>
        <taxon>Bacteria</taxon>
        <taxon>Pseudomonadati</taxon>
        <taxon>Pseudomonadota</taxon>
        <taxon>Magnetococcia</taxon>
        <taxon>Magnetococcales</taxon>
        <taxon>Magnetococcaceae</taxon>
        <taxon>Magnetococcus</taxon>
    </lineage>
</organism>
<dbReference type="SUPFAM" id="SSF103039">
    <property type="entry name" value="CheC-like"/>
    <property type="match status" value="1"/>
</dbReference>
<accession>A0A1S7LF27</accession>
<dbReference type="AlphaFoldDB" id="A0A1S7LF27"/>
<dbReference type="InterPro" id="IPR028976">
    <property type="entry name" value="CheC-like_sf"/>
</dbReference>
<dbReference type="InterPro" id="IPR051469">
    <property type="entry name" value="FliN/MopA/SpaO"/>
</dbReference>
<dbReference type="GO" id="GO:0006935">
    <property type="term" value="P:chemotaxis"/>
    <property type="evidence" value="ECO:0007669"/>
    <property type="project" value="UniProtKB-KW"/>
</dbReference>
<reference evidence="3" key="1">
    <citation type="submission" date="2015-04" db="EMBL/GenBank/DDBJ databases">
        <authorList>
            <person name="Syromyatnikov M.Y."/>
            <person name="Popov V.N."/>
        </authorList>
    </citation>
    <scope>NUCLEOTIDE SEQUENCE</scope>
    <source>
        <strain evidence="3">MO-1</strain>
    </source>
</reference>
<dbReference type="Pfam" id="PF04509">
    <property type="entry name" value="CheC"/>
    <property type="match status" value="1"/>
</dbReference>
<proteinExistence type="predicted"/>
<evidence type="ECO:0000256" key="1">
    <source>
        <dbReference type="ARBA" id="ARBA00022500"/>
    </source>
</evidence>
<feature type="domain" description="CheC-like protein" evidence="2">
    <location>
        <begin position="8"/>
        <end position="43"/>
    </location>
</feature>
<dbReference type="CDD" id="cd17910">
    <property type="entry name" value="CheC_ClassII"/>
    <property type="match status" value="1"/>
</dbReference>
<dbReference type="GO" id="GO:0016787">
    <property type="term" value="F:hydrolase activity"/>
    <property type="evidence" value="ECO:0007669"/>
    <property type="project" value="InterPro"/>
</dbReference>
<name>A0A1S7LF27_MAGMO</name>
<keyword evidence="1" id="KW-0145">Chemotaxis</keyword>
<dbReference type="PANTHER" id="PTHR43484:SF1">
    <property type="entry name" value="FLAGELLAR MOTOR SWITCH PROTEIN FLIN"/>
    <property type="match status" value="1"/>
</dbReference>
<evidence type="ECO:0000259" key="2">
    <source>
        <dbReference type="Pfam" id="PF04509"/>
    </source>
</evidence>
<dbReference type="EMBL" id="LO017727">
    <property type="protein sequence ID" value="CRH04561.1"/>
    <property type="molecule type" value="Genomic_DNA"/>
</dbReference>
<sequence length="229" mass="25726">MSNLDALQQDALREAFNIGMGRAADSLSQLLGQEVHITIPDLLISPKRETIDSLSGRLEESVRTVSQHFWSALDTEEMITGEVFLFFSQDASQKLSQIMLGNALSPDAQENERMVLQETGNILLNACMGSVANLLDGELHCEIPDVYLKQPLKILLDFVRRKRDPAKALKQQERRKPQQVQDRLVKLTIAYRTESPKVEGQLMMVMDLSTMPTLNETLTSMVQRLLAGD</sequence>
<dbReference type="Gene3D" id="3.40.1550.10">
    <property type="entry name" value="CheC-like"/>
    <property type="match status" value="1"/>
</dbReference>
<gene>
    <name evidence="3" type="ORF">MAGMO_0348</name>
</gene>
<evidence type="ECO:0000313" key="3">
    <source>
        <dbReference type="EMBL" id="CRH04561.1"/>
    </source>
</evidence>